<dbReference type="InterPro" id="IPR000150">
    <property type="entry name" value="Cof"/>
</dbReference>
<dbReference type="InterPro" id="IPR036412">
    <property type="entry name" value="HAD-like_sf"/>
</dbReference>
<keyword evidence="2" id="KW-1185">Reference proteome</keyword>
<gene>
    <name evidence="1" type="ORF">HW555_014416</name>
</gene>
<dbReference type="GO" id="GO:0005829">
    <property type="term" value="C:cytosol"/>
    <property type="evidence" value="ECO:0007669"/>
    <property type="project" value="TreeGrafter"/>
</dbReference>
<dbReference type="InterPro" id="IPR016024">
    <property type="entry name" value="ARM-type_fold"/>
</dbReference>
<dbReference type="InterPro" id="IPR006379">
    <property type="entry name" value="HAD-SF_hydro_IIB"/>
</dbReference>
<dbReference type="EMBL" id="JACKWZ010001024">
    <property type="protein sequence ID" value="KAF9404284.1"/>
    <property type="molecule type" value="Genomic_DNA"/>
</dbReference>
<dbReference type="SUPFAM" id="SSF56784">
    <property type="entry name" value="HAD-like"/>
    <property type="match status" value="1"/>
</dbReference>
<feature type="non-terminal residue" evidence="1">
    <location>
        <position position="320"/>
    </location>
</feature>
<sequence>VPAPERTALQKELLKESKQFSYKKLVELVAHYYQKPEREYQYLAIDLATVNVKRLSFDEMLGFKPFVIEKAWWDSVDSWHKQPLESTREALQALRRQGHLVTVATGRSRFMAQDIIMDLDFSNYVLCNGAAAFLDHEQYFQNLLDQDELHRFASEVEKREIGLAYVGLDDVKKNNHHRREQMAEAMRTINFEVPEYDTNFQKENDIYQALAFYDASLEGMFDHEFSSFRFIRWHAESVDIVPKGGSKAATLLNLADRVGIERENIITFGDGENDREMLREAGIGVAMGNALPHIQKEAKFVTDTNDNNGIWKALKELKAI</sequence>
<dbReference type="PANTHER" id="PTHR10000">
    <property type="entry name" value="PHOSPHOSERINE PHOSPHATASE"/>
    <property type="match status" value="1"/>
</dbReference>
<dbReference type="Gene3D" id="1.20.1660.10">
    <property type="entry name" value="Hypothetical protein (EF3068)"/>
    <property type="match status" value="1"/>
</dbReference>
<proteinExistence type="predicted"/>
<comment type="caution">
    <text evidence="1">The sequence shown here is derived from an EMBL/GenBank/DDBJ whole genome shotgun (WGS) entry which is preliminary data.</text>
</comment>
<name>A0A835G347_SPOEX</name>
<dbReference type="AlphaFoldDB" id="A0A835G347"/>
<dbReference type="InterPro" id="IPR023214">
    <property type="entry name" value="HAD_sf"/>
</dbReference>
<evidence type="ECO:0000313" key="2">
    <source>
        <dbReference type="Proteomes" id="UP000648187"/>
    </source>
</evidence>
<dbReference type="PANTHER" id="PTHR10000:SF25">
    <property type="entry name" value="PHOSPHATASE YKRA-RELATED"/>
    <property type="match status" value="1"/>
</dbReference>
<dbReference type="GO" id="GO:0000287">
    <property type="term" value="F:magnesium ion binding"/>
    <property type="evidence" value="ECO:0007669"/>
    <property type="project" value="TreeGrafter"/>
</dbReference>
<dbReference type="NCBIfam" id="TIGR01484">
    <property type="entry name" value="HAD-SF-IIB"/>
    <property type="match status" value="1"/>
</dbReference>
<protein>
    <submittedName>
        <fullName evidence="1">Uncharacterized protein</fullName>
    </submittedName>
</protein>
<reference evidence="1" key="1">
    <citation type="submission" date="2020-08" db="EMBL/GenBank/DDBJ databases">
        <title>Spodoptera exigua strain:BAW_Kor-Di-RS1 Genome sequencing and assembly.</title>
        <authorList>
            <person name="Kim J."/>
            <person name="Nam H.Y."/>
            <person name="Kwon M."/>
            <person name="Choi J.H."/>
            <person name="Cho S.R."/>
            <person name="Kim G.-H."/>
        </authorList>
    </citation>
    <scope>NUCLEOTIDE SEQUENCE</scope>
    <source>
        <strain evidence="1">BAW_Kor-Di-RS1</strain>
        <tissue evidence="1">Whole-body</tissue>
    </source>
</reference>
<dbReference type="Gene3D" id="3.30.1240.10">
    <property type="match status" value="1"/>
</dbReference>
<dbReference type="NCBIfam" id="TIGR00099">
    <property type="entry name" value="Cof-subfamily"/>
    <property type="match status" value="1"/>
</dbReference>
<dbReference type="SUPFAM" id="SSF48371">
    <property type="entry name" value="ARM repeat"/>
    <property type="match status" value="1"/>
</dbReference>
<evidence type="ECO:0000313" key="1">
    <source>
        <dbReference type="EMBL" id="KAF9404284.1"/>
    </source>
</evidence>
<dbReference type="Gene3D" id="3.40.50.1000">
    <property type="entry name" value="HAD superfamily/HAD-like"/>
    <property type="match status" value="1"/>
</dbReference>
<accession>A0A835G347</accession>
<dbReference type="Pfam" id="PF08282">
    <property type="entry name" value="Hydrolase_3"/>
    <property type="match status" value="1"/>
</dbReference>
<organism evidence="1 2">
    <name type="scientific">Spodoptera exigua</name>
    <name type="common">Beet armyworm</name>
    <name type="synonym">Noctua fulgens</name>
    <dbReference type="NCBI Taxonomy" id="7107"/>
    <lineage>
        <taxon>Eukaryota</taxon>
        <taxon>Metazoa</taxon>
        <taxon>Ecdysozoa</taxon>
        <taxon>Arthropoda</taxon>
        <taxon>Hexapoda</taxon>
        <taxon>Insecta</taxon>
        <taxon>Pterygota</taxon>
        <taxon>Neoptera</taxon>
        <taxon>Endopterygota</taxon>
        <taxon>Lepidoptera</taxon>
        <taxon>Glossata</taxon>
        <taxon>Ditrysia</taxon>
        <taxon>Noctuoidea</taxon>
        <taxon>Noctuidae</taxon>
        <taxon>Amphipyrinae</taxon>
        <taxon>Spodoptera</taxon>
    </lineage>
</organism>
<dbReference type="GO" id="GO:0016791">
    <property type="term" value="F:phosphatase activity"/>
    <property type="evidence" value="ECO:0007669"/>
    <property type="project" value="TreeGrafter"/>
</dbReference>
<dbReference type="PROSITE" id="PS01229">
    <property type="entry name" value="COF_2"/>
    <property type="match status" value="1"/>
</dbReference>
<dbReference type="Proteomes" id="UP000648187">
    <property type="component" value="Unassembled WGS sequence"/>
</dbReference>